<evidence type="ECO:0000256" key="2">
    <source>
        <dbReference type="ARBA" id="ARBA00009450"/>
    </source>
</evidence>
<keyword evidence="4" id="KW-1134">Transmembrane beta strand</keyword>
<dbReference type="Pfam" id="PF10531">
    <property type="entry name" value="SLBB"/>
    <property type="match status" value="1"/>
</dbReference>
<keyword evidence="8" id="KW-0625">Polysaccharide transport</keyword>
<keyword evidence="3" id="KW-0813">Transport</keyword>
<dbReference type="InterPro" id="IPR049712">
    <property type="entry name" value="Poly_export"/>
</dbReference>
<evidence type="ECO:0000256" key="7">
    <source>
        <dbReference type="ARBA" id="ARBA00022729"/>
    </source>
</evidence>
<proteinExistence type="inferred from homology"/>
<gene>
    <name evidence="18" type="ORF">J0895_02675</name>
</gene>
<dbReference type="RefSeq" id="WP_207086594.1">
    <property type="nucleotide sequence ID" value="NZ_JAFLQW010000064.1"/>
</dbReference>
<sequence length="486" mass="52296">MRSVWGIVLLAGSALVDPNPSLAQQPIAEDNPRAQIPNATPLPPSPAYTLGGGDLVNVNILGLPEYSGQYQIPVDGRLNLPLIGTVSVEGLTLEEASRAIEGAYRQVLRRPQIAVSLVAPRPLNIWVSGEVNRPGSYLMRLTPGAGNIPGVQYPTVVQALEQAQGVTLAADIRQVQVRRFSRAGEDEVYTLDLWAMLRTGDGGQDITLRDGDAIFVPTTPEINLEQTRQLATTSFSRDTELPRTVAVVGAVERPGTYSVLGSETGEGIRAAGLPTATRAIQLAGGIKPDANIRQIQLRRPTITGGDQILTLNLWQLLQTGDFTQDPILQNGDTIFIPTATEINPTEAAILARTNFSPETIDVNVIGEAVNAGSLRLPPNTPLNQALLAAGGFDPNRANRDTVELFRLNPDGTVSQRIINVNLDAGINEQSNPILRDNDVVAINRSGLVKIGDTINTATGFSSNASGFLRIFDFFGLFEYLRLPRRQ</sequence>
<evidence type="ECO:0000256" key="4">
    <source>
        <dbReference type="ARBA" id="ARBA00022452"/>
    </source>
</evidence>
<dbReference type="Pfam" id="PF02563">
    <property type="entry name" value="Poly_export"/>
    <property type="match status" value="1"/>
</dbReference>
<evidence type="ECO:0000313" key="18">
    <source>
        <dbReference type="EMBL" id="MBO0348025.1"/>
    </source>
</evidence>
<comment type="subcellular location">
    <subcellularLocation>
        <location evidence="1">Cell outer membrane</location>
        <topology evidence="1">Multi-pass membrane protein</topology>
    </subcellularLocation>
</comment>
<organism evidence="18 19">
    <name type="scientific">Phormidium pseudopriestleyi FRX01</name>
    <dbReference type="NCBI Taxonomy" id="1759528"/>
    <lineage>
        <taxon>Bacteria</taxon>
        <taxon>Bacillati</taxon>
        <taxon>Cyanobacteriota</taxon>
        <taxon>Cyanophyceae</taxon>
        <taxon>Oscillatoriophycideae</taxon>
        <taxon>Oscillatoriales</taxon>
        <taxon>Oscillatoriaceae</taxon>
        <taxon>Phormidium</taxon>
    </lineage>
</organism>
<protein>
    <submittedName>
        <fullName evidence="18">SLBB domain-containing protein</fullName>
    </submittedName>
</protein>
<accession>A0ABS3FLQ8</accession>
<evidence type="ECO:0000256" key="9">
    <source>
        <dbReference type="ARBA" id="ARBA00023065"/>
    </source>
</evidence>
<feature type="domain" description="SLBB" evidence="17">
    <location>
        <begin position="125"/>
        <end position="216"/>
    </location>
</feature>
<evidence type="ECO:0000256" key="11">
    <source>
        <dbReference type="ARBA" id="ARBA00023136"/>
    </source>
</evidence>
<keyword evidence="19" id="KW-1185">Reference proteome</keyword>
<dbReference type="Proteomes" id="UP000664844">
    <property type="component" value="Unassembled WGS sequence"/>
</dbReference>
<evidence type="ECO:0000259" key="15">
    <source>
        <dbReference type="Pfam" id="PF02563"/>
    </source>
</evidence>
<reference evidence="18 19" key="1">
    <citation type="submission" date="2021-03" db="EMBL/GenBank/DDBJ databases">
        <title>Metabolic Capacity of the Antarctic Cyanobacterium Phormidium pseudopriestleyi that Sustains Oxygenic Photosynthesis in the Presence of Hydrogen Sulfide.</title>
        <authorList>
            <person name="Lumian J.E."/>
            <person name="Jungblut A.D."/>
            <person name="Dillon M.L."/>
            <person name="Hawes I."/>
            <person name="Doran P.T."/>
            <person name="Mackey T.J."/>
            <person name="Dick G.J."/>
            <person name="Grettenberger C.L."/>
            <person name="Sumner D.Y."/>
        </authorList>
    </citation>
    <scope>NUCLEOTIDE SEQUENCE [LARGE SCALE GENOMIC DNA]</scope>
    <source>
        <strain evidence="18 19">FRX01</strain>
    </source>
</reference>
<dbReference type="InterPro" id="IPR054765">
    <property type="entry name" value="SLBB_dom"/>
</dbReference>
<evidence type="ECO:0000256" key="10">
    <source>
        <dbReference type="ARBA" id="ARBA00023114"/>
    </source>
</evidence>
<evidence type="ECO:0000256" key="1">
    <source>
        <dbReference type="ARBA" id="ARBA00004571"/>
    </source>
</evidence>
<evidence type="ECO:0000256" key="14">
    <source>
        <dbReference type="ARBA" id="ARBA00023288"/>
    </source>
</evidence>
<keyword evidence="7" id="KW-0732">Signal</keyword>
<keyword evidence="12" id="KW-0564">Palmitate</keyword>
<evidence type="ECO:0000256" key="13">
    <source>
        <dbReference type="ARBA" id="ARBA00023237"/>
    </source>
</evidence>
<keyword evidence="11" id="KW-0472">Membrane</keyword>
<keyword evidence="6" id="KW-0812">Transmembrane</keyword>
<feature type="domain" description="Soluble ligand binding" evidence="16">
    <location>
        <begin position="362"/>
        <end position="413"/>
    </location>
</feature>
<evidence type="ECO:0000256" key="3">
    <source>
        <dbReference type="ARBA" id="ARBA00022448"/>
    </source>
</evidence>
<keyword evidence="9" id="KW-0406">Ion transport</keyword>
<dbReference type="InterPro" id="IPR003715">
    <property type="entry name" value="Poly_export_N"/>
</dbReference>
<evidence type="ECO:0000259" key="16">
    <source>
        <dbReference type="Pfam" id="PF10531"/>
    </source>
</evidence>
<dbReference type="Pfam" id="PF22461">
    <property type="entry name" value="SLBB_2"/>
    <property type="match status" value="1"/>
</dbReference>
<dbReference type="Gene3D" id="3.10.560.10">
    <property type="entry name" value="Outer membrane lipoprotein wza domain like"/>
    <property type="match status" value="3"/>
</dbReference>
<dbReference type="PANTHER" id="PTHR33619:SF3">
    <property type="entry name" value="POLYSACCHARIDE EXPORT PROTEIN GFCE-RELATED"/>
    <property type="match status" value="1"/>
</dbReference>
<keyword evidence="10" id="KW-0626">Porin</keyword>
<evidence type="ECO:0000256" key="6">
    <source>
        <dbReference type="ARBA" id="ARBA00022692"/>
    </source>
</evidence>
<keyword evidence="13" id="KW-0998">Cell outer membrane</keyword>
<dbReference type="EMBL" id="JAFLQW010000064">
    <property type="protein sequence ID" value="MBO0348025.1"/>
    <property type="molecule type" value="Genomic_DNA"/>
</dbReference>
<evidence type="ECO:0000313" key="19">
    <source>
        <dbReference type="Proteomes" id="UP000664844"/>
    </source>
</evidence>
<keyword evidence="5" id="KW-0762">Sugar transport</keyword>
<evidence type="ECO:0000256" key="12">
    <source>
        <dbReference type="ARBA" id="ARBA00023139"/>
    </source>
</evidence>
<feature type="domain" description="Polysaccharide export protein N-terminal" evidence="15">
    <location>
        <begin position="43"/>
        <end position="117"/>
    </location>
</feature>
<comment type="caution">
    <text evidence="18">The sequence shown here is derived from an EMBL/GenBank/DDBJ whole genome shotgun (WGS) entry which is preliminary data.</text>
</comment>
<comment type="similarity">
    <text evidence="2">Belongs to the BexD/CtrA/VexA family.</text>
</comment>
<keyword evidence="14" id="KW-0449">Lipoprotein</keyword>
<name>A0ABS3FLQ8_9CYAN</name>
<evidence type="ECO:0000256" key="8">
    <source>
        <dbReference type="ARBA" id="ARBA00023047"/>
    </source>
</evidence>
<dbReference type="PANTHER" id="PTHR33619">
    <property type="entry name" value="POLYSACCHARIDE EXPORT PROTEIN GFCE-RELATED"/>
    <property type="match status" value="1"/>
</dbReference>
<dbReference type="InterPro" id="IPR019554">
    <property type="entry name" value="Soluble_ligand-bd"/>
</dbReference>
<evidence type="ECO:0000256" key="5">
    <source>
        <dbReference type="ARBA" id="ARBA00022597"/>
    </source>
</evidence>
<evidence type="ECO:0000259" key="17">
    <source>
        <dbReference type="Pfam" id="PF22461"/>
    </source>
</evidence>